<proteinExistence type="predicted"/>
<gene>
    <name evidence="2" type="ORF">MNOR_LOCUS40395</name>
</gene>
<protein>
    <submittedName>
        <fullName evidence="2">Uncharacterized protein</fullName>
    </submittedName>
</protein>
<feature type="region of interest" description="Disordered" evidence="1">
    <location>
        <begin position="130"/>
        <end position="150"/>
    </location>
</feature>
<feature type="compositionally biased region" description="Basic residues" evidence="1">
    <location>
        <begin position="183"/>
        <end position="197"/>
    </location>
</feature>
<feature type="region of interest" description="Disordered" evidence="1">
    <location>
        <begin position="217"/>
        <end position="242"/>
    </location>
</feature>
<keyword evidence="3" id="KW-1185">Reference proteome</keyword>
<accession>A0AAV2STG4</accession>
<feature type="region of interest" description="Disordered" evidence="1">
    <location>
        <begin position="1"/>
        <end position="99"/>
    </location>
</feature>
<reference evidence="2 3" key="1">
    <citation type="submission" date="2024-05" db="EMBL/GenBank/DDBJ databases">
        <authorList>
            <person name="Wallberg A."/>
        </authorList>
    </citation>
    <scope>NUCLEOTIDE SEQUENCE [LARGE SCALE GENOMIC DNA]</scope>
</reference>
<feature type="compositionally biased region" description="Basic residues" evidence="1">
    <location>
        <begin position="132"/>
        <end position="146"/>
    </location>
</feature>
<feature type="compositionally biased region" description="Basic residues" evidence="1">
    <location>
        <begin position="79"/>
        <end position="93"/>
    </location>
</feature>
<evidence type="ECO:0000256" key="1">
    <source>
        <dbReference type="SAM" id="MobiDB-lite"/>
    </source>
</evidence>
<comment type="caution">
    <text evidence="2">The sequence shown here is derived from an EMBL/GenBank/DDBJ whole genome shotgun (WGS) entry which is preliminary data.</text>
</comment>
<dbReference type="Proteomes" id="UP001497623">
    <property type="component" value="Unassembled WGS sequence"/>
</dbReference>
<feature type="region of interest" description="Disordered" evidence="1">
    <location>
        <begin position="181"/>
        <end position="200"/>
    </location>
</feature>
<dbReference type="AlphaFoldDB" id="A0AAV2STG4"/>
<dbReference type="EMBL" id="CAXKWB010122324">
    <property type="protein sequence ID" value="CAL4237699.1"/>
    <property type="molecule type" value="Genomic_DNA"/>
</dbReference>
<feature type="compositionally biased region" description="Acidic residues" evidence="1">
    <location>
        <begin position="11"/>
        <end position="28"/>
    </location>
</feature>
<feature type="non-terminal residue" evidence="2">
    <location>
        <position position="1"/>
    </location>
</feature>
<organism evidence="2 3">
    <name type="scientific">Meganyctiphanes norvegica</name>
    <name type="common">Northern krill</name>
    <name type="synonym">Thysanopoda norvegica</name>
    <dbReference type="NCBI Taxonomy" id="48144"/>
    <lineage>
        <taxon>Eukaryota</taxon>
        <taxon>Metazoa</taxon>
        <taxon>Ecdysozoa</taxon>
        <taxon>Arthropoda</taxon>
        <taxon>Crustacea</taxon>
        <taxon>Multicrustacea</taxon>
        <taxon>Malacostraca</taxon>
        <taxon>Eumalacostraca</taxon>
        <taxon>Eucarida</taxon>
        <taxon>Euphausiacea</taxon>
        <taxon>Euphausiidae</taxon>
        <taxon>Meganyctiphanes</taxon>
    </lineage>
</organism>
<name>A0AAV2STG4_MEGNR</name>
<feature type="compositionally biased region" description="Basic residues" evidence="1">
    <location>
        <begin position="219"/>
        <end position="228"/>
    </location>
</feature>
<sequence>GDVNGDSAELNGDDEIFEDDATDLNDEELLSREETQGRTGGWSDPLGSRGPGKRPRGQGVLDYDQLLDFPTYRADIQRNRTRGSRRPGKRSRGRGVLDYDQLLDSNRSRGQGILDYDQLLDLPTYRADIQRNRTRGSRRPGKRSRGRGVLDYDQLLESKRSRSVLDYDQLLDLPTYRADIQRNRTRGSRRPGKRSRGRGVLDYDQLLDLPTYRADIQRNRTRGSRRPGNRPSGRGTFYKYRL</sequence>
<evidence type="ECO:0000313" key="3">
    <source>
        <dbReference type="Proteomes" id="UP001497623"/>
    </source>
</evidence>
<evidence type="ECO:0000313" key="2">
    <source>
        <dbReference type="EMBL" id="CAL4237699.1"/>
    </source>
</evidence>